<dbReference type="GO" id="GO:0003723">
    <property type="term" value="F:RNA binding"/>
    <property type="evidence" value="ECO:0007669"/>
    <property type="project" value="UniProtKB-UniRule"/>
</dbReference>
<dbReference type="SMART" id="SM01245">
    <property type="entry name" value="Jag_N"/>
    <property type="match status" value="1"/>
</dbReference>
<dbReference type="Proteomes" id="UP000011220">
    <property type="component" value="Chromosome"/>
</dbReference>
<keyword evidence="1 6" id="KW-0963">Cytoplasm</keyword>
<dbReference type="Pfam" id="PF14804">
    <property type="entry name" value="Jag_N"/>
    <property type="match status" value="1"/>
</dbReference>
<evidence type="ECO:0000259" key="7">
    <source>
        <dbReference type="PROSITE" id="PS50823"/>
    </source>
</evidence>
<dbReference type="SMART" id="SM00393">
    <property type="entry name" value="R3H"/>
    <property type="match status" value="1"/>
</dbReference>
<feature type="domain" description="R3H" evidence="8">
    <location>
        <begin position="141"/>
        <end position="207"/>
    </location>
</feature>
<feature type="region of interest" description="Jag_N domain" evidence="6">
    <location>
        <begin position="6"/>
        <end position="56"/>
    </location>
</feature>
<dbReference type="AlphaFoldDB" id="L7VW09"/>
<keyword evidence="4 6" id="KW-0143">Chaperone</keyword>
<dbReference type="STRING" id="1121335.Cst_c27790"/>
<dbReference type="InterPro" id="IPR004044">
    <property type="entry name" value="KH_dom_type_2"/>
</dbReference>
<comment type="subunit">
    <text evidence="6">Forms a complex with KhpA.</text>
</comment>
<keyword evidence="10" id="KW-1185">Reference proteome</keyword>
<comment type="function">
    <text evidence="6">A probable RNA chaperone. Forms a complex with KhpA which binds to cellular RNA and controls its expression. Plays a role in peptidoglycan (PG) homeostasis and cell length regulation.</text>
</comment>
<dbReference type="InterPro" id="IPR036867">
    <property type="entry name" value="R3H_dom_sf"/>
</dbReference>
<dbReference type="Gene3D" id="3.30.300.20">
    <property type="match status" value="1"/>
</dbReference>
<dbReference type="RefSeq" id="WP_015360394.1">
    <property type="nucleotide sequence ID" value="NC_020134.1"/>
</dbReference>
<dbReference type="CDD" id="cd02414">
    <property type="entry name" value="KH-II_Jag"/>
    <property type="match status" value="1"/>
</dbReference>
<dbReference type="NCBIfam" id="NF041568">
    <property type="entry name" value="Jag_EloR"/>
    <property type="match status" value="1"/>
</dbReference>
<keyword evidence="2 6" id="KW-0694">RNA-binding</keyword>
<gene>
    <name evidence="9" type="primary">jag</name>
    <name evidence="6" type="synonym">eloR</name>
    <name evidence="6" type="synonym">khpB</name>
    <name evidence="9" type="ordered locus">Cst_c27790</name>
</gene>
<reference evidence="9 10" key="1">
    <citation type="journal article" date="2013" name="Genome Announc.">
        <title>Complete genome sequence of Clostridium stercorarium subsp. stercorarium strain DSM 8532, a thermophilic degrader of plant cell wall fibers.</title>
        <authorList>
            <person name="Poehlein A."/>
            <person name="Zverlov V.V."/>
            <person name="Daniel R."/>
            <person name="Schwarz W.H."/>
            <person name="Liebl W."/>
        </authorList>
    </citation>
    <scope>NUCLEOTIDE SEQUENCE [LARGE SCALE GENOMIC DNA]</scope>
    <source>
        <strain evidence="10">ATCC 35414 / DSM 8532 / NCIMB 11754</strain>
    </source>
</reference>
<organism evidence="9 10">
    <name type="scientific">Thermoclostridium stercorarium (strain ATCC 35414 / DSM 8532 / NCIMB 11754)</name>
    <name type="common">Clostridium stercorarium</name>
    <dbReference type="NCBI Taxonomy" id="1121335"/>
    <lineage>
        <taxon>Bacteria</taxon>
        <taxon>Bacillati</taxon>
        <taxon>Bacillota</taxon>
        <taxon>Clostridia</taxon>
        <taxon>Eubacteriales</taxon>
        <taxon>Oscillospiraceae</taxon>
        <taxon>Thermoclostridium</taxon>
    </lineage>
</organism>
<comment type="domain">
    <text evidence="6">Has an N-terminal Jag-N domain and 2 RNA-binding domains (KH and R3H).</text>
</comment>
<dbReference type="PANTHER" id="PTHR35800:SF1">
    <property type="entry name" value="RNA-BINDING PROTEIN KHPB"/>
    <property type="match status" value="1"/>
</dbReference>
<dbReference type="Pfam" id="PF01424">
    <property type="entry name" value="R3H"/>
    <property type="match status" value="1"/>
</dbReference>
<dbReference type="InterPro" id="IPR015946">
    <property type="entry name" value="KH_dom-like_a/b"/>
</dbReference>
<evidence type="ECO:0000256" key="2">
    <source>
        <dbReference type="ARBA" id="ARBA00022884"/>
    </source>
</evidence>
<dbReference type="EMBL" id="CP004044">
    <property type="protein sequence ID" value="AGC69718.1"/>
    <property type="molecule type" value="Genomic_DNA"/>
</dbReference>
<dbReference type="PROSITE" id="PS50823">
    <property type="entry name" value="KH_TYPE_2"/>
    <property type="match status" value="1"/>
</dbReference>
<dbReference type="Pfam" id="PF13083">
    <property type="entry name" value="KH_KhpA-B"/>
    <property type="match status" value="1"/>
</dbReference>
<dbReference type="SMART" id="SM00322">
    <property type="entry name" value="KH"/>
    <property type="match status" value="1"/>
</dbReference>
<keyword evidence="5 6" id="KW-0961">Cell wall biogenesis/degradation</keyword>
<protein>
    <recommendedName>
        <fullName evidence="6">RNA-binding protein KhpB</fullName>
    </recommendedName>
    <alternativeName>
        <fullName evidence="6">RNA-binding protein EloR</fullName>
    </alternativeName>
</protein>
<accession>L7VW09</accession>
<evidence type="ECO:0000256" key="1">
    <source>
        <dbReference type="ARBA" id="ARBA00022490"/>
    </source>
</evidence>
<dbReference type="InterPro" id="IPR001374">
    <property type="entry name" value="R3H_dom"/>
</dbReference>
<dbReference type="PATRIC" id="fig|1121335.3.peg.2780"/>
<evidence type="ECO:0000313" key="9">
    <source>
        <dbReference type="EMBL" id="AGC69718.1"/>
    </source>
</evidence>
<dbReference type="PANTHER" id="PTHR35800">
    <property type="entry name" value="PROTEIN JAG"/>
    <property type="match status" value="1"/>
</dbReference>
<keyword evidence="3 6" id="KW-0133">Cell shape</keyword>
<name>L7VW09_THES1</name>
<evidence type="ECO:0000313" key="10">
    <source>
        <dbReference type="Proteomes" id="UP000011220"/>
    </source>
</evidence>
<dbReference type="InterPro" id="IPR038247">
    <property type="entry name" value="Jag_N_dom_sf"/>
</dbReference>
<evidence type="ECO:0000256" key="6">
    <source>
        <dbReference type="HAMAP-Rule" id="MF_00867"/>
    </source>
</evidence>
<dbReference type="CDD" id="cd02644">
    <property type="entry name" value="R3H_jag"/>
    <property type="match status" value="1"/>
</dbReference>
<dbReference type="GO" id="GO:0008360">
    <property type="term" value="P:regulation of cell shape"/>
    <property type="evidence" value="ECO:0007669"/>
    <property type="project" value="UniProtKB-KW"/>
</dbReference>
<dbReference type="Gene3D" id="3.30.1370.50">
    <property type="entry name" value="R3H-like domain"/>
    <property type="match status" value="1"/>
</dbReference>
<dbReference type="HAMAP" id="MF_00867">
    <property type="entry name" value="KhpB"/>
    <property type="match status" value="1"/>
</dbReference>
<sequence length="212" mass="24165">MLEYVEKVGKTVEAAIEEALQELNIEEKDAEIQIIDEGSKGLFGLIGGRNAVVRVWRKIDYNKIVRDFLEPVFNALGIEGDLDVTVGEDSINVKVNAEDTGILIGRRGETLDALQYLLGLVVNKSSGKFIRVIFDVGNYREKREETLEKLARKLASRVVKSKKSITLEPMNPYERRIIHSTLQNYRNVETYSIGDEPNRKVVIRYKREPKQV</sequence>
<dbReference type="SUPFAM" id="SSF82708">
    <property type="entry name" value="R3H domain"/>
    <property type="match status" value="1"/>
</dbReference>
<dbReference type="InterPro" id="IPR004087">
    <property type="entry name" value="KH_dom"/>
</dbReference>
<evidence type="ECO:0000259" key="8">
    <source>
        <dbReference type="PROSITE" id="PS51061"/>
    </source>
</evidence>
<dbReference type="InterPro" id="IPR032782">
    <property type="entry name" value="KhpB_N"/>
</dbReference>
<evidence type="ECO:0000256" key="3">
    <source>
        <dbReference type="ARBA" id="ARBA00022960"/>
    </source>
</evidence>
<dbReference type="eggNOG" id="COG1847">
    <property type="taxonomic scope" value="Bacteria"/>
</dbReference>
<dbReference type="InterPro" id="IPR038008">
    <property type="entry name" value="Jag_KH"/>
</dbReference>
<feature type="domain" description="KH type-2" evidence="7">
    <location>
        <begin position="65"/>
        <end position="140"/>
    </location>
</feature>
<evidence type="ECO:0000256" key="5">
    <source>
        <dbReference type="ARBA" id="ARBA00023316"/>
    </source>
</evidence>
<dbReference type="KEGG" id="css:Cst_c27790"/>
<evidence type="ECO:0000256" key="4">
    <source>
        <dbReference type="ARBA" id="ARBA00023186"/>
    </source>
</evidence>
<dbReference type="InterPro" id="IPR039247">
    <property type="entry name" value="KhpB"/>
</dbReference>
<dbReference type="GO" id="GO:0071555">
    <property type="term" value="P:cell wall organization"/>
    <property type="evidence" value="ECO:0007669"/>
    <property type="project" value="UniProtKB-KW"/>
</dbReference>
<proteinExistence type="inferred from homology"/>
<dbReference type="KEGG" id="csd:Clst_2664"/>
<dbReference type="Gene3D" id="3.30.30.80">
    <property type="entry name" value="probable RNA-binding protein from clostridium symbiosum atcc 14940"/>
    <property type="match status" value="1"/>
</dbReference>
<dbReference type="InterPro" id="IPR034079">
    <property type="entry name" value="R3H_KhpB"/>
</dbReference>
<comment type="subcellular location">
    <subcellularLocation>
        <location evidence="6">Cytoplasm</location>
    </subcellularLocation>
</comment>
<dbReference type="PROSITE" id="PS51061">
    <property type="entry name" value="R3H"/>
    <property type="match status" value="1"/>
</dbReference>
<dbReference type="GO" id="GO:0009252">
    <property type="term" value="P:peptidoglycan biosynthetic process"/>
    <property type="evidence" value="ECO:0007669"/>
    <property type="project" value="UniProtKB-UniRule"/>
</dbReference>
<comment type="similarity">
    <text evidence="6">Belongs to the KhpB RNA-binding protein family.</text>
</comment>
<dbReference type="GO" id="GO:0005737">
    <property type="term" value="C:cytoplasm"/>
    <property type="evidence" value="ECO:0007669"/>
    <property type="project" value="UniProtKB-SubCell"/>
</dbReference>